<dbReference type="InterPro" id="IPR013990">
    <property type="entry name" value="WHy-dom"/>
</dbReference>
<evidence type="ECO:0000256" key="2">
    <source>
        <dbReference type="SAM" id="Phobius"/>
    </source>
</evidence>
<dbReference type="PANTHER" id="PTHR31459:SF2">
    <property type="entry name" value="OS03G0843300 PROTEIN"/>
    <property type="match status" value="1"/>
</dbReference>
<sequence length="318" mass="36126">MIFDHYTFKLKPVIMNLKRPFKILLILIVFVIAGVVAWHFYKKNHENPVSGLKPRVEMGIGRISNITDSTIDLSLNLLVHNPLPIGFDVNGFDYFVQMNGVTIIQNKYEEPLALKANDSTMVTLPSKLKIADLSKEGDKESSKGEDSADYHFETVFHFQKPILGKDSLTLSMDKRLPLYQLPKVEVVDFDMEKFRLSKSDVIIKLKFSNRNSFPIQFKNPSYVVDLGKQKRLAEGKVKDMTRVKAHSSEIYEIPLAINMGKVLKAAGQIITKGKELPFTLYFKSKLVSDNDIFKDSDVNIIVDGELRDIDTVKKNLAN</sequence>
<dbReference type="SUPFAM" id="SSF117070">
    <property type="entry name" value="LEA14-like"/>
    <property type="match status" value="2"/>
</dbReference>
<dbReference type="InterPro" id="IPR004864">
    <property type="entry name" value="LEA_2"/>
</dbReference>
<evidence type="ECO:0000313" key="5">
    <source>
        <dbReference type="Proteomes" id="UP000294850"/>
    </source>
</evidence>
<evidence type="ECO:0000313" key="4">
    <source>
        <dbReference type="EMBL" id="TDE18567.1"/>
    </source>
</evidence>
<dbReference type="OrthoDB" id="892296at2"/>
<feature type="transmembrane region" description="Helical" evidence="2">
    <location>
        <begin position="21"/>
        <end position="41"/>
    </location>
</feature>
<keyword evidence="2" id="KW-0472">Membrane</keyword>
<name>A0A4R5DXC0_9BACT</name>
<feature type="domain" description="Water stress and hypersensitive response" evidence="3">
    <location>
        <begin position="184"/>
        <end position="305"/>
    </location>
</feature>
<accession>A0A4R5DXC0</accession>
<dbReference type="InterPro" id="IPR045043">
    <property type="entry name" value="Lea14-like"/>
</dbReference>
<dbReference type="Pfam" id="PF03168">
    <property type="entry name" value="LEA_2"/>
    <property type="match status" value="2"/>
</dbReference>
<dbReference type="Gene3D" id="2.60.40.1820">
    <property type="match status" value="2"/>
</dbReference>
<evidence type="ECO:0000259" key="3">
    <source>
        <dbReference type="SMART" id="SM00769"/>
    </source>
</evidence>
<keyword evidence="5" id="KW-1185">Reference proteome</keyword>
<dbReference type="AlphaFoldDB" id="A0A4R5DXC0"/>
<feature type="domain" description="Water stress and hypersensitive response" evidence="3">
    <location>
        <begin position="56"/>
        <end position="175"/>
    </location>
</feature>
<dbReference type="PANTHER" id="PTHR31459">
    <property type="match status" value="1"/>
</dbReference>
<evidence type="ECO:0000256" key="1">
    <source>
        <dbReference type="ARBA" id="ARBA00005960"/>
    </source>
</evidence>
<gene>
    <name evidence="4" type="ORF">E0F88_03245</name>
</gene>
<reference evidence="4 5" key="1">
    <citation type="submission" date="2019-03" db="EMBL/GenBank/DDBJ databases">
        <title>Dyadobacter AR-3-6 sp. nov., isolated from arctic soil.</title>
        <authorList>
            <person name="Chaudhary D.K."/>
        </authorList>
    </citation>
    <scope>NUCLEOTIDE SEQUENCE [LARGE SCALE GENOMIC DNA]</scope>
    <source>
        <strain evidence="4 5">AR-3-6</strain>
    </source>
</reference>
<keyword evidence="2" id="KW-1133">Transmembrane helix</keyword>
<comment type="similarity">
    <text evidence="1">Belongs to the LEA type 2 family.</text>
</comment>
<protein>
    <submittedName>
        <fullName evidence="4">Water stress and hypersensitive response domain-containing protein</fullName>
    </submittedName>
</protein>
<dbReference type="GO" id="GO:0009269">
    <property type="term" value="P:response to desiccation"/>
    <property type="evidence" value="ECO:0007669"/>
    <property type="project" value="InterPro"/>
</dbReference>
<organism evidence="4 5">
    <name type="scientific">Dyadobacter psychrotolerans</name>
    <dbReference type="NCBI Taxonomy" id="2541721"/>
    <lineage>
        <taxon>Bacteria</taxon>
        <taxon>Pseudomonadati</taxon>
        <taxon>Bacteroidota</taxon>
        <taxon>Cytophagia</taxon>
        <taxon>Cytophagales</taxon>
        <taxon>Spirosomataceae</taxon>
        <taxon>Dyadobacter</taxon>
    </lineage>
</organism>
<dbReference type="EMBL" id="SMFL01000001">
    <property type="protein sequence ID" value="TDE18567.1"/>
    <property type="molecule type" value="Genomic_DNA"/>
</dbReference>
<dbReference type="SMART" id="SM00769">
    <property type="entry name" value="WHy"/>
    <property type="match status" value="2"/>
</dbReference>
<comment type="caution">
    <text evidence="4">The sequence shown here is derived from an EMBL/GenBank/DDBJ whole genome shotgun (WGS) entry which is preliminary data.</text>
</comment>
<keyword evidence="2" id="KW-0812">Transmembrane</keyword>
<proteinExistence type="inferred from homology"/>
<dbReference type="Proteomes" id="UP000294850">
    <property type="component" value="Unassembled WGS sequence"/>
</dbReference>